<keyword evidence="1" id="KW-0812">Transmembrane</keyword>
<dbReference type="PANTHER" id="PTHR12126">
    <property type="entry name" value="NADH-UBIQUINONE OXIDOREDUCTASE 39 KDA SUBUNIT-RELATED"/>
    <property type="match status" value="1"/>
</dbReference>
<dbReference type="Pfam" id="PF13460">
    <property type="entry name" value="NAD_binding_10"/>
    <property type="match status" value="1"/>
</dbReference>
<evidence type="ECO:0000259" key="2">
    <source>
        <dbReference type="Pfam" id="PF13460"/>
    </source>
</evidence>
<reference evidence="3" key="2">
    <citation type="submission" date="2020-09" db="EMBL/GenBank/DDBJ databases">
        <authorList>
            <person name="Sun Q."/>
            <person name="Kim S."/>
        </authorList>
    </citation>
    <scope>NUCLEOTIDE SEQUENCE</scope>
    <source>
        <strain evidence="3">KCTC 32513</strain>
    </source>
</reference>
<keyword evidence="4" id="KW-1185">Reference proteome</keyword>
<feature type="domain" description="NAD(P)-binding" evidence="2">
    <location>
        <begin position="7"/>
        <end position="152"/>
    </location>
</feature>
<keyword evidence="1" id="KW-1133">Transmembrane helix</keyword>
<dbReference type="GO" id="GO:0044877">
    <property type="term" value="F:protein-containing complex binding"/>
    <property type="evidence" value="ECO:0007669"/>
    <property type="project" value="TreeGrafter"/>
</dbReference>
<feature type="transmembrane region" description="Helical" evidence="1">
    <location>
        <begin position="410"/>
        <end position="427"/>
    </location>
</feature>
<organism evidence="3 4">
    <name type="scientific">Algimonas arctica</name>
    <dbReference type="NCBI Taxonomy" id="1479486"/>
    <lineage>
        <taxon>Bacteria</taxon>
        <taxon>Pseudomonadati</taxon>
        <taxon>Pseudomonadota</taxon>
        <taxon>Alphaproteobacteria</taxon>
        <taxon>Maricaulales</taxon>
        <taxon>Robiginitomaculaceae</taxon>
        <taxon>Algimonas</taxon>
    </lineage>
</organism>
<name>A0A8J3CT29_9PROT</name>
<gene>
    <name evidence="3" type="ORF">GCM10009069_17940</name>
</gene>
<evidence type="ECO:0000313" key="3">
    <source>
        <dbReference type="EMBL" id="GHA95351.1"/>
    </source>
</evidence>
<keyword evidence="1" id="KW-0472">Membrane</keyword>
<accession>A0A8J3CT29</accession>
<feature type="transmembrane region" description="Helical" evidence="1">
    <location>
        <begin position="348"/>
        <end position="373"/>
    </location>
</feature>
<feature type="transmembrane region" description="Helical" evidence="1">
    <location>
        <begin position="312"/>
        <end position="336"/>
    </location>
</feature>
<feature type="transmembrane region" description="Helical" evidence="1">
    <location>
        <begin position="385"/>
        <end position="404"/>
    </location>
</feature>
<dbReference type="Proteomes" id="UP000634004">
    <property type="component" value="Unassembled WGS sequence"/>
</dbReference>
<evidence type="ECO:0000313" key="4">
    <source>
        <dbReference type="Proteomes" id="UP000634004"/>
    </source>
</evidence>
<comment type="caution">
    <text evidence="3">The sequence shown here is derived from an EMBL/GenBank/DDBJ whole genome shotgun (WGS) entry which is preliminary data.</text>
</comment>
<dbReference type="PANTHER" id="PTHR12126:SF11">
    <property type="entry name" value="NADH DEHYDROGENASE [UBIQUINONE] 1 ALPHA SUBCOMPLEX SUBUNIT 9, MITOCHONDRIAL"/>
    <property type="match status" value="1"/>
</dbReference>
<reference evidence="3" key="1">
    <citation type="journal article" date="2014" name="Int. J. Syst. Evol. Microbiol.">
        <title>Complete genome sequence of Corynebacterium casei LMG S-19264T (=DSM 44701T), isolated from a smear-ripened cheese.</title>
        <authorList>
            <consortium name="US DOE Joint Genome Institute (JGI-PGF)"/>
            <person name="Walter F."/>
            <person name="Albersmeier A."/>
            <person name="Kalinowski J."/>
            <person name="Ruckert C."/>
        </authorList>
    </citation>
    <scope>NUCLEOTIDE SEQUENCE</scope>
    <source>
        <strain evidence="3">KCTC 32513</strain>
    </source>
</reference>
<protein>
    <recommendedName>
        <fullName evidence="2">NAD(P)-binding domain-containing protein</fullName>
    </recommendedName>
</protein>
<dbReference type="InterPro" id="IPR025695">
    <property type="entry name" value="DoxX-like"/>
</dbReference>
<dbReference type="InterPro" id="IPR051207">
    <property type="entry name" value="ComplexI_NDUFA9_subunit"/>
</dbReference>
<dbReference type="SUPFAM" id="SSF51735">
    <property type="entry name" value="NAD(P)-binding Rossmann-fold domains"/>
    <property type="match status" value="1"/>
</dbReference>
<dbReference type="InterPro" id="IPR036291">
    <property type="entry name" value="NAD(P)-bd_dom_sf"/>
</dbReference>
<sequence>MRVLVLGAYGLIGLPISQRLIREGHAVTGLARSLERGRALLPDAEWIGADLAALTQPSAWHSHLDKIDVVVNASGVLQAGLGNRVGITQHDAIVALIAACEQKGVSRFVQISAPGVTRTDRTEFFRSKAFADDALKASSLDWVVLRPGLVLSPQSYGGTGLLRMLAAMPWVQPVFLAEAPIQTVYVDDVAEAVLMSVVGDFDGQDIDLVEIESHTLLDITLQVRRWLGFAPPKFIWRVPAFLGSSVAKLADVAGWLGWQSALRSTALSVLKDGVRGDTTAWTKLRGKPPSSLQETLRALPSSRQERVSARAALVYPVMVITLSLFWLVSGVIGLIHKAAASATLADALPAPVVALAVIGGAIADILVGALIAFRPTLRRGCLASVLLAGGYLLGSAVLTSHLWADPLGPMVKVFPALALALGVLALSEDR</sequence>
<dbReference type="EMBL" id="BMZH01000006">
    <property type="protein sequence ID" value="GHA95351.1"/>
    <property type="molecule type" value="Genomic_DNA"/>
</dbReference>
<dbReference type="InterPro" id="IPR016040">
    <property type="entry name" value="NAD(P)-bd_dom"/>
</dbReference>
<dbReference type="AlphaFoldDB" id="A0A8J3CT29"/>
<dbReference type="Pfam" id="PF13781">
    <property type="entry name" value="DoxX_3"/>
    <property type="match status" value="1"/>
</dbReference>
<evidence type="ECO:0000256" key="1">
    <source>
        <dbReference type="SAM" id="Phobius"/>
    </source>
</evidence>
<dbReference type="Gene3D" id="3.40.50.720">
    <property type="entry name" value="NAD(P)-binding Rossmann-like Domain"/>
    <property type="match status" value="1"/>
</dbReference>
<proteinExistence type="predicted"/>
<dbReference type="RefSeq" id="WP_189497618.1">
    <property type="nucleotide sequence ID" value="NZ_BMZH01000006.1"/>
</dbReference>